<name>A0A6N7QVJ9_9BACI</name>
<dbReference type="GO" id="GO:0005737">
    <property type="term" value="C:cytoplasm"/>
    <property type="evidence" value="ECO:0007669"/>
    <property type="project" value="TreeGrafter"/>
</dbReference>
<dbReference type="GO" id="GO:0006006">
    <property type="term" value="P:glucose metabolic process"/>
    <property type="evidence" value="ECO:0007669"/>
    <property type="project" value="TreeGrafter"/>
</dbReference>
<dbReference type="SUPFAM" id="SSF74650">
    <property type="entry name" value="Galactose mutarotase-like"/>
    <property type="match status" value="1"/>
</dbReference>
<protein>
    <recommendedName>
        <fullName evidence="5">Aldose 1-epimerase</fullName>
        <ecNumber evidence="5">5.1.3.3</ecNumber>
    </recommendedName>
</protein>
<proteinExistence type="inferred from homology"/>
<dbReference type="InterPro" id="IPR008183">
    <property type="entry name" value="Aldose_1/G6P_1-epimerase"/>
</dbReference>
<dbReference type="InterPro" id="IPR015443">
    <property type="entry name" value="Aldose_1-epimerase"/>
</dbReference>
<accession>A0A6N7QVJ9</accession>
<keyword evidence="4 5" id="KW-0119">Carbohydrate metabolism</keyword>
<dbReference type="GO" id="GO:0030246">
    <property type="term" value="F:carbohydrate binding"/>
    <property type="evidence" value="ECO:0007669"/>
    <property type="project" value="InterPro"/>
</dbReference>
<dbReference type="InterPro" id="IPR047215">
    <property type="entry name" value="Galactose_mutarotase-like"/>
</dbReference>
<comment type="caution">
    <text evidence="9">The sequence shown here is derived from an EMBL/GenBank/DDBJ whole genome shotgun (WGS) entry which is preliminary data.</text>
</comment>
<dbReference type="PIRSF" id="PIRSF005096">
    <property type="entry name" value="GALM"/>
    <property type="match status" value="1"/>
</dbReference>
<dbReference type="EC" id="5.1.3.3" evidence="5"/>
<feature type="active site" description="Proton donor" evidence="6">
    <location>
        <position position="178"/>
    </location>
</feature>
<evidence type="ECO:0000256" key="7">
    <source>
        <dbReference type="PIRSR" id="PIRSR005096-2"/>
    </source>
</evidence>
<feature type="binding site" evidence="8">
    <location>
        <begin position="178"/>
        <end position="180"/>
    </location>
    <ligand>
        <name>beta-D-galactose</name>
        <dbReference type="ChEBI" id="CHEBI:27667"/>
    </ligand>
</feature>
<reference evidence="9 10" key="1">
    <citation type="submission" date="2019-10" db="EMBL/GenBank/DDBJ databases">
        <title>Gracilibacillus salitolerans sp. nov., a moderate halophile isolated from a saline soil in northwest China.</title>
        <authorList>
            <person name="Gan L."/>
        </authorList>
    </citation>
    <scope>NUCLEOTIDE SEQUENCE [LARGE SCALE GENOMIC DNA]</scope>
    <source>
        <strain evidence="9 10">TP2-8</strain>
    </source>
</reference>
<keyword evidence="10" id="KW-1185">Reference proteome</keyword>
<dbReference type="EMBL" id="WJEE01000001">
    <property type="protein sequence ID" value="MRI64991.1"/>
    <property type="molecule type" value="Genomic_DNA"/>
</dbReference>
<evidence type="ECO:0000256" key="2">
    <source>
        <dbReference type="ARBA" id="ARBA00006206"/>
    </source>
</evidence>
<evidence type="ECO:0000313" key="10">
    <source>
        <dbReference type="Proteomes" id="UP000435187"/>
    </source>
</evidence>
<feature type="active site" description="Proton acceptor" evidence="6">
    <location>
        <position position="312"/>
    </location>
</feature>
<dbReference type="PANTHER" id="PTHR10091">
    <property type="entry name" value="ALDOSE-1-EPIMERASE"/>
    <property type="match status" value="1"/>
</dbReference>
<evidence type="ECO:0000256" key="8">
    <source>
        <dbReference type="PIRSR" id="PIRSR005096-3"/>
    </source>
</evidence>
<sequence length="348" mass="39329">MEVKTDVVQVKDQQWKEFTLINDNQMAVSILNFGGIITKILAPDRDGKLENVVIGFENYEDYLDNPGFFGALIGRVAGRIEKAQFEVDGKTFTLPKNEGEHHLHGGEPGFHKSIWKVVPFENNDEVGLTLTLKSEDGENGYPGNLWMTVTYTLNNDNAFTITYEGVVDHKTVLTSTNHSYFNLSGNLKSDIQNHEITLDSSQFVELDEELIPTGNILEVDNTVYDFRNGRLMKDGVTSDYKQNLVANHGYDHYFIFDHSKQESAVVREKESGRQLTVITDQPGVVMYTSNNLPEGLGLRERESVQYLGLCLETQGSPASVHHEGFPSIWLDKDEKYFAKTTFIFDIID</sequence>
<dbReference type="Pfam" id="PF01263">
    <property type="entry name" value="Aldose_epim"/>
    <property type="match status" value="1"/>
</dbReference>
<dbReference type="AlphaFoldDB" id="A0A6N7QVJ9"/>
<dbReference type="CDD" id="cd09019">
    <property type="entry name" value="galactose_mutarotase_like"/>
    <property type="match status" value="1"/>
</dbReference>
<evidence type="ECO:0000256" key="6">
    <source>
        <dbReference type="PIRSR" id="PIRSR005096-1"/>
    </source>
</evidence>
<keyword evidence="3 5" id="KW-0413">Isomerase</keyword>
<dbReference type="InterPro" id="IPR014718">
    <property type="entry name" value="GH-type_carb-bd"/>
</dbReference>
<comment type="pathway">
    <text evidence="1 5">Carbohydrate metabolism; hexose metabolism.</text>
</comment>
<dbReference type="Proteomes" id="UP000435187">
    <property type="component" value="Unassembled WGS sequence"/>
</dbReference>
<gene>
    <name evidence="9" type="ORF">GH885_01345</name>
</gene>
<dbReference type="RefSeq" id="WP_153833869.1">
    <property type="nucleotide sequence ID" value="NZ_JBHUMW010000007.1"/>
</dbReference>
<dbReference type="GO" id="GO:0004034">
    <property type="term" value="F:aldose 1-epimerase activity"/>
    <property type="evidence" value="ECO:0007669"/>
    <property type="project" value="UniProtKB-EC"/>
</dbReference>
<feature type="binding site" evidence="7">
    <location>
        <position position="251"/>
    </location>
    <ligand>
        <name>beta-D-galactose</name>
        <dbReference type="ChEBI" id="CHEBI:27667"/>
    </ligand>
</feature>
<evidence type="ECO:0000313" key="9">
    <source>
        <dbReference type="EMBL" id="MRI64991.1"/>
    </source>
</evidence>
<evidence type="ECO:0000256" key="5">
    <source>
        <dbReference type="PIRNR" id="PIRNR005096"/>
    </source>
</evidence>
<comment type="similarity">
    <text evidence="2 5">Belongs to the aldose epimerase family.</text>
</comment>
<dbReference type="NCBIfam" id="NF008277">
    <property type="entry name" value="PRK11055.1"/>
    <property type="match status" value="1"/>
</dbReference>
<dbReference type="UniPathway" id="UPA00242"/>
<dbReference type="InterPro" id="IPR011013">
    <property type="entry name" value="Gal_mutarotase_sf_dom"/>
</dbReference>
<comment type="catalytic activity">
    <reaction evidence="5">
        <text>alpha-D-glucose = beta-D-glucose</text>
        <dbReference type="Rhea" id="RHEA:10264"/>
        <dbReference type="ChEBI" id="CHEBI:15903"/>
        <dbReference type="ChEBI" id="CHEBI:17925"/>
        <dbReference type="EC" id="5.1.3.3"/>
    </reaction>
</comment>
<dbReference type="PANTHER" id="PTHR10091:SF0">
    <property type="entry name" value="GALACTOSE MUTAROTASE"/>
    <property type="match status" value="1"/>
</dbReference>
<dbReference type="GO" id="GO:0033499">
    <property type="term" value="P:galactose catabolic process via UDP-galactose, Leloir pathway"/>
    <property type="evidence" value="ECO:0007669"/>
    <property type="project" value="TreeGrafter"/>
</dbReference>
<evidence type="ECO:0000256" key="4">
    <source>
        <dbReference type="ARBA" id="ARBA00023277"/>
    </source>
</evidence>
<organism evidence="9 10">
    <name type="scientific">Gracilibacillus thailandensis</name>
    <dbReference type="NCBI Taxonomy" id="563735"/>
    <lineage>
        <taxon>Bacteria</taxon>
        <taxon>Bacillati</taxon>
        <taxon>Bacillota</taxon>
        <taxon>Bacilli</taxon>
        <taxon>Bacillales</taxon>
        <taxon>Bacillaceae</taxon>
        <taxon>Gracilibacillus</taxon>
    </lineage>
</organism>
<dbReference type="Gene3D" id="2.70.98.10">
    <property type="match status" value="1"/>
</dbReference>
<evidence type="ECO:0000256" key="3">
    <source>
        <dbReference type="ARBA" id="ARBA00023235"/>
    </source>
</evidence>
<evidence type="ECO:0000256" key="1">
    <source>
        <dbReference type="ARBA" id="ARBA00005028"/>
    </source>
</evidence>